<organism evidence="2 3">
    <name type="scientific">Kingdonia uniflora</name>
    <dbReference type="NCBI Taxonomy" id="39325"/>
    <lineage>
        <taxon>Eukaryota</taxon>
        <taxon>Viridiplantae</taxon>
        <taxon>Streptophyta</taxon>
        <taxon>Embryophyta</taxon>
        <taxon>Tracheophyta</taxon>
        <taxon>Spermatophyta</taxon>
        <taxon>Magnoliopsida</taxon>
        <taxon>Ranunculales</taxon>
        <taxon>Circaeasteraceae</taxon>
        <taxon>Kingdonia</taxon>
    </lineage>
</organism>
<comment type="caution">
    <text evidence="2">The sequence shown here is derived from an EMBL/GenBank/DDBJ whole genome shotgun (WGS) entry which is preliminary data.</text>
</comment>
<name>A0A7J7MJF7_9MAGN</name>
<feature type="region of interest" description="Disordered" evidence="1">
    <location>
        <begin position="26"/>
        <end position="60"/>
    </location>
</feature>
<dbReference type="Proteomes" id="UP000541444">
    <property type="component" value="Unassembled WGS sequence"/>
</dbReference>
<accession>A0A7J7MJF7</accession>
<gene>
    <name evidence="2" type="ORF">GIB67_035786</name>
</gene>
<feature type="compositionally biased region" description="Polar residues" evidence="1">
    <location>
        <begin position="49"/>
        <end position="60"/>
    </location>
</feature>
<evidence type="ECO:0000313" key="2">
    <source>
        <dbReference type="EMBL" id="KAF6155039.1"/>
    </source>
</evidence>
<reference evidence="2 3" key="1">
    <citation type="journal article" date="2020" name="IScience">
        <title>Genome Sequencing of the Endangered Kingdonia uniflora (Circaeasteraceae, Ranunculales) Reveals Potential Mechanisms of Evolutionary Specialization.</title>
        <authorList>
            <person name="Sun Y."/>
            <person name="Deng T."/>
            <person name="Zhang A."/>
            <person name="Moore M.J."/>
            <person name="Landis J.B."/>
            <person name="Lin N."/>
            <person name="Zhang H."/>
            <person name="Zhang X."/>
            <person name="Huang J."/>
            <person name="Zhang X."/>
            <person name="Sun H."/>
            <person name="Wang H."/>
        </authorList>
    </citation>
    <scope>NUCLEOTIDE SEQUENCE [LARGE SCALE GENOMIC DNA]</scope>
    <source>
        <strain evidence="2">TB1705</strain>
        <tissue evidence="2">Leaf</tissue>
    </source>
</reference>
<dbReference type="EMBL" id="JACGCM010001441">
    <property type="protein sequence ID" value="KAF6155039.1"/>
    <property type="molecule type" value="Genomic_DNA"/>
</dbReference>
<keyword evidence="3" id="KW-1185">Reference proteome</keyword>
<evidence type="ECO:0000256" key="1">
    <source>
        <dbReference type="SAM" id="MobiDB-lite"/>
    </source>
</evidence>
<dbReference type="AlphaFoldDB" id="A0A7J7MJF7"/>
<protein>
    <submittedName>
        <fullName evidence="2">Uncharacterized protein</fullName>
    </submittedName>
</protein>
<proteinExistence type="predicted"/>
<dbReference type="OrthoDB" id="1728171at2759"/>
<sequence length="86" mass="9363">MNLLEEDEDETIYSGVDVDAFTAALSRDIEGDTTTSTSKPTESKEILSHGTNSTSSQLVSHWQNSSLDENVVAQNQQALTSLESQE</sequence>
<evidence type="ECO:0000313" key="3">
    <source>
        <dbReference type="Proteomes" id="UP000541444"/>
    </source>
</evidence>